<evidence type="ECO:0000256" key="13">
    <source>
        <dbReference type="PIRSR" id="PIRSR602401-1"/>
    </source>
</evidence>
<accession>A0AAV7C4Y0</accession>
<dbReference type="InterPro" id="IPR050182">
    <property type="entry name" value="Cytochrome_P450_fam2"/>
</dbReference>
<dbReference type="GO" id="GO:0020037">
    <property type="term" value="F:heme binding"/>
    <property type="evidence" value="ECO:0007669"/>
    <property type="project" value="InterPro"/>
</dbReference>
<keyword evidence="12 15" id="KW-0472">Membrane</keyword>
<evidence type="ECO:0000256" key="9">
    <source>
        <dbReference type="ARBA" id="ARBA00023002"/>
    </source>
</evidence>
<feature type="transmembrane region" description="Helical" evidence="15">
    <location>
        <begin position="6"/>
        <end position="24"/>
    </location>
</feature>
<dbReference type="PANTHER" id="PTHR24300:SF302">
    <property type="entry name" value="CYTOCHROME P450"/>
    <property type="match status" value="1"/>
</dbReference>
<comment type="subcellular location">
    <subcellularLocation>
        <location evidence="3">Endoplasmic reticulum membrane</location>
    </subcellularLocation>
    <subcellularLocation>
        <location evidence="2">Microsome membrane</location>
    </subcellularLocation>
</comment>
<keyword evidence="10 13" id="KW-0408">Iron</keyword>
<comment type="caution">
    <text evidence="16">The sequence shown here is derived from an EMBL/GenBank/DDBJ whole genome shotgun (WGS) entry which is preliminary data.</text>
</comment>
<reference evidence="16" key="1">
    <citation type="thesis" date="2020" institute="ProQuest LLC" country="789 East Eisenhower Parkway, Ann Arbor, MI, USA">
        <title>Comparative Genomics and Chromosome Evolution.</title>
        <authorList>
            <person name="Mudd A.B."/>
        </authorList>
    </citation>
    <scope>NUCLEOTIDE SEQUENCE</scope>
    <source>
        <strain evidence="16">237g6f4</strain>
        <tissue evidence="16">Blood</tissue>
    </source>
</reference>
<dbReference type="InterPro" id="IPR008071">
    <property type="entry name" value="Cyt_P450_E_grp-I_CYP2J-like"/>
</dbReference>
<evidence type="ECO:0000256" key="5">
    <source>
        <dbReference type="ARBA" id="ARBA00022617"/>
    </source>
</evidence>
<dbReference type="Proteomes" id="UP000824782">
    <property type="component" value="Unassembled WGS sequence"/>
</dbReference>
<dbReference type="InterPro" id="IPR036396">
    <property type="entry name" value="Cyt_P450_sf"/>
</dbReference>
<feature type="binding site" description="axial binding residue" evidence="13">
    <location>
        <position position="437"/>
    </location>
    <ligand>
        <name>heme</name>
        <dbReference type="ChEBI" id="CHEBI:30413"/>
    </ligand>
    <ligandPart>
        <name>Fe</name>
        <dbReference type="ChEBI" id="CHEBI:18248"/>
    </ligandPart>
</feature>
<evidence type="ECO:0000256" key="2">
    <source>
        <dbReference type="ARBA" id="ARBA00004524"/>
    </source>
</evidence>
<evidence type="ECO:0000256" key="4">
    <source>
        <dbReference type="ARBA" id="ARBA00010617"/>
    </source>
</evidence>
<dbReference type="PANTHER" id="PTHR24300">
    <property type="entry name" value="CYTOCHROME P450 508A4-RELATED"/>
    <property type="match status" value="1"/>
</dbReference>
<comment type="similarity">
    <text evidence="4 14">Belongs to the cytochrome P450 family.</text>
</comment>
<keyword evidence="7" id="KW-0256">Endoplasmic reticulum</keyword>
<sequence>MLPLDPVTVLLAIIICIFLATVLFNQKEHPNYPPGPRPLPIIGNILNLNVEKPYLSFQELAKTYGPVFSIRIGVQKIVVLCGYDIVKEALVNHAEEFSDRPYVPALFDAAKGYGMAFSNGQNWKAMRRFTISTLRDFGMGKRTLEDKIVEESNRLVQTFTSYKGKPFDNIQIMNSAVANIIISILLGHRFDYDDPKLQRLLTIIMDNIRIAGTPAALLYNAFPSIMRWIPGSHKTIRQITDEVHSFIREVFTRQRNQLDVNDQRNLIDCYLVKQKEEKPDPELYFHDENLTSLVADLFAAGMETTSTTLRWGLLLMMKYPEIQKNVQQEIEKVIGAAEPQLSHRKEMPYTDAVIHEIQRFGNIVPTNVPHMTNQDVTLKGFFIPKGTHIIPSLTSVLRDNKYFEKPDEFYPQHFLDFDGNFVKNEAFIPFSAGKRSCAGENLAKMELFLFFTKLLQNFTFQAPLGAKLDLNSAVGFTSSPKTHLICAIPRT</sequence>
<name>A0AAV7C4Y0_ENGPU</name>
<dbReference type="GO" id="GO:0005506">
    <property type="term" value="F:iron ion binding"/>
    <property type="evidence" value="ECO:0007669"/>
    <property type="project" value="InterPro"/>
</dbReference>
<dbReference type="GO" id="GO:0006082">
    <property type="term" value="P:organic acid metabolic process"/>
    <property type="evidence" value="ECO:0007669"/>
    <property type="project" value="TreeGrafter"/>
</dbReference>
<dbReference type="PROSITE" id="PS00086">
    <property type="entry name" value="CYTOCHROME_P450"/>
    <property type="match status" value="1"/>
</dbReference>
<evidence type="ECO:0000256" key="12">
    <source>
        <dbReference type="ARBA" id="ARBA00023136"/>
    </source>
</evidence>
<evidence type="ECO:0000256" key="10">
    <source>
        <dbReference type="ARBA" id="ARBA00023004"/>
    </source>
</evidence>
<dbReference type="FunFam" id="1.10.630.10:FF:000010">
    <property type="entry name" value="cytochrome P450 2W1 isoform X2"/>
    <property type="match status" value="1"/>
</dbReference>
<protein>
    <submittedName>
        <fullName evidence="16">Uncharacterized protein</fullName>
    </submittedName>
</protein>
<evidence type="ECO:0000256" key="6">
    <source>
        <dbReference type="ARBA" id="ARBA00022723"/>
    </source>
</evidence>
<dbReference type="InterPro" id="IPR001128">
    <property type="entry name" value="Cyt_P450"/>
</dbReference>
<evidence type="ECO:0000313" key="16">
    <source>
        <dbReference type="EMBL" id="KAG8579999.1"/>
    </source>
</evidence>
<dbReference type="PRINTS" id="PR01688">
    <property type="entry name" value="EP450ICYP2J"/>
</dbReference>
<keyword evidence="9 14" id="KW-0560">Oxidoreductase</keyword>
<keyword evidence="17" id="KW-1185">Reference proteome</keyword>
<evidence type="ECO:0000256" key="3">
    <source>
        <dbReference type="ARBA" id="ARBA00004586"/>
    </source>
</evidence>
<dbReference type="PRINTS" id="PR00463">
    <property type="entry name" value="EP450I"/>
</dbReference>
<gene>
    <name evidence="16" type="ORF">GDO81_007072</name>
</gene>
<evidence type="ECO:0000313" key="17">
    <source>
        <dbReference type="Proteomes" id="UP000824782"/>
    </source>
</evidence>
<organism evidence="16 17">
    <name type="scientific">Engystomops pustulosus</name>
    <name type="common">Tungara frog</name>
    <name type="synonym">Physalaemus pustulosus</name>
    <dbReference type="NCBI Taxonomy" id="76066"/>
    <lineage>
        <taxon>Eukaryota</taxon>
        <taxon>Metazoa</taxon>
        <taxon>Chordata</taxon>
        <taxon>Craniata</taxon>
        <taxon>Vertebrata</taxon>
        <taxon>Euteleostomi</taxon>
        <taxon>Amphibia</taxon>
        <taxon>Batrachia</taxon>
        <taxon>Anura</taxon>
        <taxon>Neobatrachia</taxon>
        <taxon>Hyloidea</taxon>
        <taxon>Leptodactylidae</taxon>
        <taxon>Leiuperinae</taxon>
        <taxon>Engystomops</taxon>
    </lineage>
</organism>
<dbReference type="GO" id="GO:0006805">
    <property type="term" value="P:xenobiotic metabolic process"/>
    <property type="evidence" value="ECO:0007669"/>
    <property type="project" value="TreeGrafter"/>
</dbReference>
<dbReference type="SUPFAM" id="SSF48264">
    <property type="entry name" value="Cytochrome P450"/>
    <property type="match status" value="1"/>
</dbReference>
<evidence type="ECO:0000256" key="8">
    <source>
        <dbReference type="ARBA" id="ARBA00022848"/>
    </source>
</evidence>
<dbReference type="EMBL" id="WNYA01000003">
    <property type="protein sequence ID" value="KAG8579999.1"/>
    <property type="molecule type" value="Genomic_DNA"/>
</dbReference>
<keyword evidence="11 14" id="KW-0503">Monooxygenase</keyword>
<keyword evidence="5 13" id="KW-0349">Heme</keyword>
<dbReference type="Gene3D" id="1.10.630.10">
    <property type="entry name" value="Cytochrome P450"/>
    <property type="match status" value="1"/>
</dbReference>
<dbReference type="GO" id="GO:0016712">
    <property type="term" value="F:oxidoreductase activity, acting on paired donors, with incorporation or reduction of molecular oxygen, reduced flavin or flavoprotein as one donor, and incorporation of one atom of oxygen"/>
    <property type="evidence" value="ECO:0007669"/>
    <property type="project" value="InterPro"/>
</dbReference>
<dbReference type="AlphaFoldDB" id="A0AAV7C4Y0"/>
<evidence type="ECO:0000256" key="11">
    <source>
        <dbReference type="ARBA" id="ARBA00023033"/>
    </source>
</evidence>
<keyword evidence="6 13" id="KW-0479">Metal-binding</keyword>
<dbReference type="GO" id="GO:0046222">
    <property type="term" value="P:aflatoxin metabolic process"/>
    <property type="evidence" value="ECO:0007669"/>
    <property type="project" value="UniProtKB-ARBA"/>
</dbReference>
<dbReference type="Pfam" id="PF00067">
    <property type="entry name" value="p450"/>
    <property type="match status" value="1"/>
</dbReference>
<evidence type="ECO:0000256" key="14">
    <source>
        <dbReference type="RuleBase" id="RU000461"/>
    </source>
</evidence>
<dbReference type="PRINTS" id="PR00385">
    <property type="entry name" value="P450"/>
</dbReference>
<dbReference type="InterPro" id="IPR002401">
    <property type="entry name" value="Cyt_P450_E_grp-I"/>
</dbReference>
<dbReference type="InterPro" id="IPR017972">
    <property type="entry name" value="Cyt_P450_CS"/>
</dbReference>
<keyword evidence="15" id="KW-0812">Transmembrane</keyword>
<evidence type="ECO:0000256" key="1">
    <source>
        <dbReference type="ARBA" id="ARBA00001971"/>
    </source>
</evidence>
<dbReference type="EMBL" id="WNYA01000003">
    <property type="protein sequence ID" value="KAG8579998.1"/>
    <property type="molecule type" value="Genomic_DNA"/>
</dbReference>
<dbReference type="GO" id="GO:0005789">
    <property type="term" value="C:endoplasmic reticulum membrane"/>
    <property type="evidence" value="ECO:0007669"/>
    <property type="project" value="UniProtKB-SubCell"/>
</dbReference>
<evidence type="ECO:0000256" key="15">
    <source>
        <dbReference type="SAM" id="Phobius"/>
    </source>
</evidence>
<comment type="cofactor">
    <cofactor evidence="1 13">
        <name>heme</name>
        <dbReference type="ChEBI" id="CHEBI:30413"/>
    </cofactor>
</comment>
<proteinExistence type="inferred from homology"/>
<evidence type="ECO:0000256" key="7">
    <source>
        <dbReference type="ARBA" id="ARBA00022824"/>
    </source>
</evidence>
<keyword evidence="15" id="KW-1133">Transmembrane helix</keyword>
<keyword evidence="8" id="KW-0492">Microsome</keyword>